<evidence type="ECO:0000313" key="3">
    <source>
        <dbReference type="Proteomes" id="UP001220962"/>
    </source>
</evidence>
<organism evidence="1 3">
    <name type="scientific">Paenibacillus urinalis</name>
    <dbReference type="NCBI Taxonomy" id="521520"/>
    <lineage>
        <taxon>Bacteria</taxon>
        <taxon>Bacillati</taxon>
        <taxon>Bacillota</taxon>
        <taxon>Bacilli</taxon>
        <taxon>Bacillales</taxon>
        <taxon>Paenibacillaceae</taxon>
        <taxon>Paenibacillus</taxon>
    </lineage>
</organism>
<dbReference type="PROSITE" id="PS51257">
    <property type="entry name" value="PROKAR_LIPOPROTEIN"/>
    <property type="match status" value="1"/>
</dbReference>
<accession>A0AAX3N1W7</accession>
<sequence length="145" mass="16510">MIKVFGYSVVSILLIMSLIGCNGRTTDGAGELLLTNEIDSNLDKVNRIEIIYSDGNEIKIEDPKDIERIANFLRSIKLNPVKESNVGYLYRLKIIENDNKIELNNTVKIDNKYYSPIGDEITELNRFIINKGREKYPDLLSGIDI</sequence>
<dbReference type="EMBL" id="CP118101">
    <property type="protein sequence ID" value="WDH83577.1"/>
    <property type="molecule type" value="Genomic_DNA"/>
</dbReference>
<dbReference type="EMBL" id="CP118108">
    <property type="protein sequence ID" value="WDI03232.1"/>
    <property type="molecule type" value="Genomic_DNA"/>
</dbReference>
<dbReference type="Proteomes" id="UP001220962">
    <property type="component" value="Chromosome"/>
</dbReference>
<keyword evidence="4" id="KW-1185">Reference proteome</keyword>
<reference evidence="1 4" key="1">
    <citation type="submission" date="2023-02" db="EMBL/GenBank/DDBJ databases">
        <title>Pathogen: clinical or host-associated sample.</title>
        <authorList>
            <person name="Hergert J."/>
            <person name="Casey R."/>
            <person name="Wagner J."/>
            <person name="Young E.L."/>
            <person name="Oakeson K.F."/>
        </authorList>
    </citation>
    <scope>NUCLEOTIDE SEQUENCE</scope>
    <source>
        <strain evidence="2 4">2022CK-00829</strain>
        <strain evidence="1">2022CK-00830</strain>
    </source>
</reference>
<proteinExistence type="predicted"/>
<protein>
    <recommendedName>
        <fullName evidence="5">Lipoprotein</fullName>
    </recommendedName>
</protein>
<evidence type="ECO:0000313" key="2">
    <source>
        <dbReference type="EMBL" id="WDI03232.1"/>
    </source>
</evidence>
<dbReference type="RefSeq" id="WP_047913370.1">
    <property type="nucleotide sequence ID" value="NZ_CP118101.1"/>
</dbReference>
<evidence type="ECO:0008006" key="5">
    <source>
        <dbReference type="Google" id="ProtNLM"/>
    </source>
</evidence>
<gene>
    <name evidence="1" type="ORF">PUW23_04880</name>
    <name evidence="2" type="ORF">PUW25_04405</name>
</gene>
<name>A0AAX3N1W7_9BACL</name>
<dbReference type="Proteomes" id="UP001221519">
    <property type="component" value="Chromosome"/>
</dbReference>
<dbReference type="AlphaFoldDB" id="A0AAX3N1W7"/>
<evidence type="ECO:0000313" key="4">
    <source>
        <dbReference type="Proteomes" id="UP001221519"/>
    </source>
</evidence>
<evidence type="ECO:0000313" key="1">
    <source>
        <dbReference type="EMBL" id="WDH83577.1"/>
    </source>
</evidence>